<organism evidence="3">
    <name type="scientific">Guillardia theta (strain CCMP2712)</name>
    <name type="common">Cryptophyte</name>
    <dbReference type="NCBI Taxonomy" id="905079"/>
    <lineage>
        <taxon>Eukaryota</taxon>
        <taxon>Cryptophyceae</taxon>
        <taxon>Pyrenomonadales</taxon>
        <taxon>Geminigeraceae</taxon>
        <taxon>Guillardia</taxon>
    </lineage>
</organism>
<feature type="domain" description="Rab-GAP TBC" evidence="2">
    <location>
        <begin position="20"/>
        <end position="252"/>
    </location>
</feature>
<name>L1JRJ6_GUITC</name>
<dbReference type="Gene3D" id="1.10.8.270">
    <property type="entry name" value="putative rabgap domain of human tbc1 domain family member 14 like domains"/>
    <property type="match status" value="1"/>
</dbReference>
<reference evidence="4" key="3">
    <citation type="submission" date="2015-06" db="UniProtKB">
        <authorList>
            <consortium name="EnsemblProtists"/>
        </authorList>
    </citation>
    <scope>IDENTIFICATION</scope>
</reference>
<dbReference type="PANTHER" id="PTHR47219">
    <property type="entry name" value="RAB GTPASE-ACTIVATING PROTEIN 1-LIKE"/>
    <property type="match status" value="1"/>
</dbReference>
<dbReference type="PROSITE" id="PS50086">
    <property type="entry name" value="TBC_RABGAP"/>
    <property type="match status" value="1"/>
</dbReference>
<dbReference type="GO" id="GO:0031267">
    <property type="term" value="F:small GTPase binding"/>
    <property type="evidence" value="ECO:0007669"/>
    <property type="project" value="TreeGrafter"/>
</dbReference>
<sequence length="413" mass="46858">MNALEEYKVQRTVHKVLFQGIPPSLRGTAWMVAIGNKKGIDINDFCTYDARARDLHSAIALQDKKAMESMLLDGKHQSAGETGARTTENDDTAQSQSDSILTNFIQVRLDLIRTLPRLKIFSEGGSYTENLRRVLEAFVLYDPGMGYVQGMGSIAGVLLLHTSLEETFVSFINILDNQLFQNLFHMNMGRIHSYLMAFKVFLAKHLPKVYAHISRVKIDLKLFLLEWWMTLFTSFLRFDTVCHLWDILFFEGVGSLVSISIAILKSISAKLLDADFEGLLFILTHMESMELDPERILQSSREIPRISSQDFHELADKMFEELEKRQHSSGFENSAELDDPRVIGRDLMGRFGQRVRVSNGIPCQGPGTVTQVHHGSTAMVVWDTGITQNMRIGKGGEYWLREMPAQLDPFFSL</sequence>
<dbReference type="InterPro" id="IPR050302">
    <property type="entry name" value="Rab_GAP_TBC_domain"/>
</dbReference>
<dbReference type="Gene3D" id="1.10.472.80">
    <property type="entry name" value="Ypt/Rab-GAP domain of gyp1p, domain 3"/>
    <property type="match status" value="1"/>
</dbReference>
<accession>L1JRJ6</accession>
<dbReference type="STRING" id="905079.L1JRJ6"/>
<dbReference type="GeneID" id="17307823"/>
<dbReference type="EnsemblProtists" id="EKX51191">
    <property type="protein sequence ID" value="EKX51191"/>
    <property type="gene ID" value="GUITHDRAFT_85125"/>
</dbReference>
<dbReference type="HOGENOM" id="CLU_666383_0_0_1"/>
<dbReference type="SMART" id="SM00164">
    <property type="entry name" value="TBC"/>
    <property type="match status" value="1"/>
</dbReference>
<dbReference type="InterPro" id="IPR035969">
    <property type="entry name" value="Rab-GAP_TBC_sf"/>
</dbReference>
<dbReference type="Proteomes" id="UP000011087">
    <property type="component" value="Unassembled WGS sequence"/>
</dbReference>
<dbReference type="Pfam" id="PF00566">
    <property type="entry name" value="RabGAP-TBC"/>
    <property type="match status" value="1"/>
</dbReference>
<keyword evidence="5" id="KW-1185">Reference proteome</keyword>
<dbReference type="PaxDb" id="55529-EKX51191"/>
<protein>
    <recommendedName>
        <fullName evidence="2">Rab-GAP TBC domain-containing protein</fullName>
    </recommendedName>
</protein>
<evidence type="ECO:0000256" key="1">
    <source>
        <dbReference type="SAM" id="MobiDB-lite"/>
    </source>
</evidence>
<dbReference type="PANTHER" id="PTHR47219:SF15">
    <property type="entry name" value="TBC1 DOMAIN FAMILY MEMBER 12 ISOFORM X1"/>
    <property type="match status" value="1"/>
</dbReference>
<dbReference type="EMBL" id="JH992976">
    <property type="protein sequence ID" value="EKX51191.1"/>
    <property type="molecule type" value="Genomic_DNA"/>
</dbReference>
<gene>
    <name evidence="3" type="ORF">GUITHDRAFT_85125</name>
</gene>
<dbReference type="GO" id="GO:0005096">
    <property type="term" value="F:GTPase activator activity"/>
    <property type="evidence" value="ECO:0007669"/>
    <property type="project" value="TreeGrafter"/>
</dbReference>
<dbReference type="OrthoDB" id="294251at2759"/>
<dbReference type="OMA" id="DPGPKKC"/>
<reference evidence="5" key="2">
    <citation type="submission" date="2012-11" db="EMBL/GenBank/DDBJ databases">
        <authorList>
            <person name="Kuo A."/>
            <person name="Curtis B.A."/>
            <person name="Tanifuji G."/>
            <person name="Burki F."/>
            <person name="Gruber A."/>
            <person name="Irimia M."/>
            <person name="Maruyama S."/>
            <person name="Arias M.C."/>
            <person name="Ball S.G."/>
            <person name="Gile G.H."/>
            <person name="Hirakawa Y."/>
            <person name="Hopkins J.F."/>
            <person name="Rensing S.A."/>
            <person name="Schmutz J."/>
            <person name="Symeonidi A."/>
            <person name="Elias M."/>
            <person name="Eveleigh R.J."/>
            <person name="Herman E.K."/>
            <person name="Klute M.J."/>
            <person name="Nakayama T."/>
            <person name="Obornik M."/>
            <person name="Reyes-Prieto A."/>
            <person name="Armbrust E.V."/>
            <person name="Aves S.J."/>
            <person name="Beiko R.G."/>
            <person name="Coutinho P."/>
            <person name="Dacks J.B."/>
            <person name="Durnford D.G."/>
            <person name="Fast N.M."/>
            <person name="Green B.R."/>
            <person name="Grisdale C."/>
            <person name="Hempe F."/>
            <person name="Henrissat B."/>
            <person name="Hoppner M.P."/>
            <person name="Ishida K.-I."/>
            <person name="Kim E."/>
            <person name="Koreny L."/>
            <person name="Kroth P.G."/>
            <person name="Liu Y."/>
            <person name="Malik S.-B."/>
            <person name="Maier U.G."/>
            <person name="McRose D."/>
            <person name="Mock T."/>
            <person name="Neilson J.A."/>
            <person name="Onodera N.T."/>
            <person name="Poole A.M."/>
            <person name="Pritham E.J."/>
            <person name="Richards T.A."/>
            <person name="Rocap G."/>
            <person name="Roy S.W."/>
            <person name="Sarai C."/>
            <person name="Schaack S."/>
            <person name="Shirato S."/>
            <person name="Slamovits C.H."/>
            <person name="Spencer D.F."/>
            <person name="Suzuki S."/>
            <person name="Worden A.Z."/>
            <person name="Zauner S."/>
            <person name="Barry K."/>
            <person name="Bell C."/>
            <person name="Bharti A.K."/>
            <person name="Crow J.A."/>
            <person name="Grimwood J."/>
            <person name="Kramer R."/>
            <person name="Lindquist E."/>
            <person name="Lucas S."/>
            <person name="Salamov A."/>
            <person name="McFadden G.I."/>
            <person name="Lane C.E."/>
            <person name="Keeling P.J."/>
            <person name="Gray M.W."/>
            <person name="Grigoriev I.V."/>
            <person name="Archibald J.M."/>
        </authorList>
    </citation>
    <scope>NUCLEOTIDE SEQUENCE</scope>
    <source>
        <strain evidence="5">CCMP2712</strain>
    </source>
</reference>
<dbReference type="KEGG" id="gtt:GUITHDRAFT_85125"/>
<evidence type="ECO:0000313" key="4">
    <source>
        <dbReference type="EnsemblProtists" id="EKX51191"/>
    </source>
</evidence>
<evidence type="ECO:0000259" key="2">
    <source>
        <dbReference type="PROSITE" id="PS50086"/>
    </source>
</evidence>
<evidence type="ECO:0000313" key="3">
    <source>
        <dbReference type="EMBL" id="EKX51191.1"/>
    </source>
</evidence>
<evidence type="ECO:0000313" key="5">
    <source>
        <dbReference type="Proteomes" id="UP000011087"/>
    </source>
</evidence>
<dbReference type="RefSeq" id="XP_005838171.1">
    <property type="nucleotide sequence ID" value="XM_005838114.1"/>
</dbReference>
<dbReference type="eggNOG" id="KOG2223">
    <property type="taxonomic scope" value="Eukaryota"/>
</dbReference>
<reference evidence="3 5" key="1">
    <citation type="journal article" date="2012" name="Nature">
        <title>Algal genomes reveal evolutionary mosaicism and the fate of nucleomorphs.</title>
        <authorList>
            <consortium name="DOE Joint Genome Institute"/>
            <person name="Curtis B.A."/>
            <person name="Tanifuji G."/>
            <person name="Burki F."/>
            <person name="Gruber A."/>
            <person name="Irimia M."/>
            <person name="Maruyama S."/>
            <person name="Arias M.C."/>
            <person name="Ball S.G."/>
            <person name="Gile G.H."/>
            <person name="Hirakawa Y."/>
            <person name="Hopkins J.F."/>
            <person name="Kuo A."/>
            <person name="Rensing S.A."/>
            <person name="Schmutz J."/>
            <person name="Symeonidi A."/>
            <person name="Elias M."/>
            <person name="Eveleigh R.J."/>
            <person name="Herman E.K."/>
            <person name="Klute M.J."/>
            <person name="Nakayama T."/>
            <person name="Obornik M."/>
            <person name="Reyes-Prieto A."/>
            <person name="Armbrust E.V."/>
            <person name="Aves S.J."/>
            <person name="Beiko R.G."/>
            <person name="Coutinho P."/>
            <person name="Dacks J.B."/>
            <person name="Durnford D.G."/>
            <person name="Fast N.M."/>
            <person name="Green B.R."/>
            <person name="Grisdale C.J."/>
            <person name="Hempel F."/>
            <person name="Henrissat B."/>
            <person name="Hoppner M.P."/>
            <person name="Ishida K."/>
            <person name="Kim E."/>
            <person name="Koreny L."/>
            <person name="Kroth P.G."/>
            <person name="Liu Y."/>
            <person name="Malik S.B."/>
            <person name="Maier U.G."/>
            <person name="McRose D."/>
            <person name="Mock T."/>
            <person name="Neilson J.A."/>
            <person name="Onodera N.T."/>
            <person name="Poole A.M."/>
            <person name="Pritham E.J."/>
            <person name="Richards T.A."/>
            <person name="Rocap G."/>
            <person name="Roy S.W."/>
            <person name="Sarai C."/>
            <person name="Schaack S."/>
            <person name="Shirato S."/>
            <person name="Slamovits C.H."/>
            <person name="Spencer D.F."/>
            <person name="Suzuki S."/>
            <person name="Worden A.Z."/>
            <person name="Zauner S."/>
            <person name="Barry K."/>
            <person name="Bell C."/>
            <person name="Bharti A.K."/>
            <person name="Crow J.A."/>
            <person name="Grimwood J."/>
            <person name="Kramer R."/>
            <person name="Lindquist E."/>
            <person name="Lucas S."/>
            <person name="Salamov A."/>
            <person name="McFadden G.I."/>
            <person name="Lane C.E."/>
            <person name="Keeling P.J."/>
            <person name="Gray M.W."/>
            <person name="Grigoriev I.V."/>
            <person name="Archibald J.M."/>
        </authorList>
    </citation>
    <scope>NUCLEOTIDE SEQUENCE</scope>
    <source>
        <strain evidence="3 5">CCMP2712</strain>
    </source>
</reference>
<dbReference type="Gene3D" id="1.10.10.750">
    <property type="entry name" value="Ypt/Rab-GAP domain of gyp1p, domain 1"/>
    <property type="match status" value="1"/>
</dbReference>
<proteinExistence type="predicted"/>
<dbReference type="InterPro" id="IPR000195">
    <property type="entry name" value="Rab-GAP-TBC_dom"/>
</dbReference>
<dbReference type="AlphaFoldDB" id="L1JRJ6"/>
<feature type="region of interest" description="Disordered" evidence="1">
    <location>
        <begin position="76"/>
        <end position="95"/>
    </location>
</feature>
<dbReference type="SUPFAM" id="SSF47923">
    <property type="entry name" value="Ypt/Rab-GAP domain of gyp1p"/>
    <property type="match status" value="2"/>
</dbReference>